<reference evidence="5" key="3">
    <citation type="journal article" date="2016" name="Genome Announc.">
        <title>Revised genome sequence of the purple photosynthetic bacterium Blastochloris viridis.</title>
        <authorList>
            <person name="Liu L.N."/>
            <person name="Faulkner M."/>
            <person name="Liu X."/>
            <person name="Huang F."/>
            <person name="Darby A.C."/>
            <person name="Hall N."/>
        </authorList>
    </citation>
    <scope>NUCLEOTIDE SEQUENCE [LARGE SCALE GENOMIC DNA]</scope>
    <source>
        <strain evidence="5">ATCC 19567 / DSM 133 / F</strain>
    </source>
</reference>
<sequence length="299" mass="31767">MSTLVVIGLGYSATRIVQEVSGRFDHVVVTVRDPVRAEALTLGGPEARLAVSIEAIAFDGTRRVPRLAAALRAADAVLVSAPPREDSADPLLACHRADLAAAGRLGWVGYLSTVGVYGDAGGGWVDEASACWPVSRRSGARLAVEQAWTAFGAERGVPVMLMRLSGIYGPGQNALVQMKAGTAKRIVKPGQVFNRIHVDDIAGAVAWSLAKPGISGPLNVTDCEPSPPEDVIAYAAELLGVAPPPEQSWDEVAATLSPMARSFWGESKRVSNRRLREDLGYRLRYPDYRAGLTALRAGM</sequence>
<dbReference type="Pfam" id="PF01370">
    <property type="entry name" value="Epimerase"/>
    <property type="match status" value="1"/>
</dbReference>
<dbReference type="PATRIC" id="fig|1079.6.peg.3432"/>
<dbReference type="PANTHER" id="PTHR43574">
    <property type="entry name" value="EPIMERASE-RELATED"/>
    <property type="match status" value="1"/>
</dbReference>
<dbReference type="InterPro" id="IPR036291">
    <property type="entry name" value="NAD(P)-bd_dom_sf"/>
</dbReference>
<evidence type="ECO:0000256" key="1">
    <source>
        <dbReference type="ARBA" id="ARBA00023027"/>
    </source>
</evidence>
<proteinExistence type="predicted"/>
<reference evidence="4" key="2">
    <citation type="submission" date="2015-11" db="EMBL/GenBank/DDBJ databases">
        <authorList>
            <person name="Zhang Y."/>
            <person name="Guo Z."/>
        </authorList>
    </citation>
    <scope>NUCLEOTIDE SEQUENCE</scope>
    <source>
        <strain evidence="4">1</strain>
    </source>
</reference>
<dbReference type="RefSeq" id="WP_055038508.1">
    <property type="nucleotide sequence ID" value="NZ_AP014854.2"/>
</dbReference>
<keyword evidence="5" id="KW-1185">Reference proteome</keyword>
<evidence type="ECO:0000259" key="2">
    <source>
        <dbReference type="Pfam" id="PF01370"/>
    </source>
</evidence>
<dbReference type="OrthoDB" id="9808276at2"/>
<evidence type="ECO:0000313" key="4">
    <source>
        <dbReference type="EMBL" id="CUU43684.1"/>
    </source>
</evidence>
<dbReference type="SUPFAM" id="SSF51735">
    <property type="entry name" value="NAD(P)-binding Rossmann-fold domains"/>
    <property type="match status" value="1"/>
</dbReference>
<keyword evidence="1" id="KW-0520">NAD</keyword>
<reference evidence="3" key="1">
    <citation type="journal article" date="2015" name="Genome Announc.">
        <title>Complete Genome Sequence of the Bacteriochlorophyll b-Producing Photosynthetic Bacterium Blastochloris viridis.</title>
        <authorList>
            <person name="Tsukatani Y."/>
            <person name="Hirose Y."/>
            <person name="Harada J."/>
            <person name="Misawa N."/>
            <person name="Mori K."/>
            <person name="Inoue K."/>
            <person name="Tamiaki H."/>
        </authorList>
    </citation>
    <scope>NUCLEOTIDE SEQUENCE [LARGE SCALE GENOMIC DNA]</scope>
    <source>
        <strain evidence="3">DSM 133</strain>
    </source>
</reference>
<protein>
    <submittedName>
        <fullName evidence="3">Nucleoside-diphosphate-sugar epimerases</fullName>
    </submittedName>
</protein>
<dbReference type="EMBL" id="LN907867">
    <property type="protein sequence ID" value="CUU43684.1"/>
    <property type="molecule type" value="Genomic_DNA"/>
</dbReference>
<dbReference type="Gene3D" id="3.40.50.720">
    <property type="entry name" value="NAD(P)-binding Rossmann-like Domain"/>
    <property type="match status" value="1"/>
</dbReference>
<dbReference type="InterPro" id="IPR001509">
    <property type="entry name" value="Epimerase_deHydtase"/>
</dbReference>
<gene>
    <name evidence="4" type="primary">yeeZ</name>
    <name evidence="3" type="ORF">BV133_1397</name>
    <name evidence="4" type="ORF">BVIRIDIS_27100</name>
</gene>
<dbReference type="Proteomes" id="UP000065734">
    <property type="component" value="Chromosome I"/>
</dbReference>
<name>A0A0H5B9Z0_BLAVI</name>
<dbReference type="AlphaFoldDB" id="A0A0H5B9Z0"/>
<dbReference type="KEGG" id="bvr:BVIR_3266"/>
<accession>A0A0H5B9Z0</accession>
<evidence type="ECO:0000313" key="3">
    <source>
        <dbReference type="EMBL" id="BAR98990.1"/>
    </source>
</evidence>
<dbReference type="EMBL" id="AP014854">
    <property type="protein sequence ID" value="BAR98990.1"/>
    <property type="molecule type" value="Genomic_DNA"/>
</dbReference>
<feature type="domain" description="NAD-dependent epimerase/dehydratase" evidence="2">
    <location>
        <begin position="108"/>
        <end position="212"/>
    </location>
</feature>
<evidence type="ECO:0000313" key="5">
    <source>
        <dbReference type="Proteomes" id="UP000065734"/>
    </source>
</evidence>
<dbReference type="STRING" id="1079.BVIR_3266"/>
<organism evidence="4 5">
    <name type="scientific">Blastochloris viridis</name>
    <name type="common">Rhodopseudomonas viridis</name>
    <dbReference type="NCBI Taxonomy" id="1079"/>
    <lineage>
        <taxon>Bacteria</taxon>
        <taxon>Pseudomonadati</taxon>
        <taxon>Pseudomonadota</taxon>
        <taxon>Alphaproteobacteria</taxon>
        <taxon>Hyphomicrobiales</taxon>
        <taxon>Blastochloridaceae</taxon>
        <taxon>Blastochloris</taxon>
    </lineage>
</organism>